<feature type="region of interest" description="Disordered" evidence="1">
    <location>
        <begin position="1"/>
        <end position="75"/>
    </location>
</feature>
<sequence length="145" mass="15711">MATLSSASQAGSDGALGKPSKEEPAVTSSAGGFDNLPSEGPSGGDIKKSKRDLECVGKEKQSARRKNQKFQPFTDNWSWDMEAEMRLEDSSKDSGGSKPHYTGKKSDDSESFFLNLSRFVASKHRAHLSMIRRVLSGPSMLKATP</sequence>
<evidence type="ECO:0000313" key="2">
    <source>
        <dbReference type="EMBL" id="KAK3284835.1"/>
    </source>
</evidence>
<reference evidence="2 3" key="1">
    <citation type="journal article" date="2015" name="Genome Biol. Evol.">
        <title>Comparative Genomics of a Bacterivorous Green Alga Reveals Evolutionary Causalities and Consequences of Phago-Mixotrophic Mode of Nutrition.</title>
        <authorList>
            <person name="Burns J.A."/>
            <person name="Paasch A."/>
            <person name="Narechania A."/>
            <person name="Kim E."/>
        </authorList>
    </citation>
    <scope>NUCLEOTIDE SEQUENCE [LARGE SCALE GENOMIC DNA]</scope>
    <source>
        <strain evidence="2 3">PLY_AMNH</strain>
    </source>
</reference>
<evidence type="ECO:0000313" key="3">
    <source>
        <dbReference type="Proteomes" id="UP001190700"/>
    </source>
</evidence>
<accession>A0AAE0GV98</accession>
<dbReference type="EMBL" id="LGRX02002119">
    <property type="protein sequence ID" value="KAK3284835.1"/>
    <property type="molecule type" value="Genomic_DNA"/>
</dbReference>
<dbReference type="AlphaFoldDB" id="A0AAE0GV98"/>
<proteinExistence type="predicted"/>
<keyword evidence="3" id="KW-1185">Reference proteome</keyword>
<feature type="compositionally biased region" description="Polar residues" evidence="1">
    <location>
        <begin position="1"/>
        <end position="11"/>
    </location>
</feature>
<gene>
    <name evidence="2" type="ORF">CYMTET_7539</name>
</gene>
<protein>
    <submittedName>
        <fullName evidence="2">Uncharacterized protein</fullName>
    </submittedName>
</protein>
<feature type="compositionally biased region" description="Basic and acidic residues" evidence="1">
    <location>
        <begin position="45"/>
        <end position="62"/>
    </location>
</feature>
<comment type="caution">
    <text evidence="2">The sequence shown here is derived from an EMBL/GenBank/DDBJ whole genome shotgun (WGS) entry which is preliminary data.</text>
</comment>
<name>A0AAE0GV98_9CHLO</name>
<dbReference type="Proteomes" id="UP001190700">
    <property type="component" value="Unassembled WGS sequence"/>
</dbReference>
<evidence type="ECO:0000256" key="1">
    <source>
        <dbReference type="SAM" id="MobiDB-lite"/>
    </source>
</evidence>
<feature type="region of interest" description="Disordered" evidence="1">
    <location>
        <begin position="87"/>
        <end position="108"/>
    </location>
</feature>
<organism evidence="2 3">
    <name type="scientific">Cymbomonas tetramitiformis</name>
    <dbReference type="NCBI Taxonomy" id="36881"/>
    <lineage>
        <taxon>Eukaryota</taxon>
        <taxon>Viridiplantae</taxon>
        <taxon>Chlorophyta</taxon>
        <taxon>Pyramimonadophyceae</taxon>
        <taxon>Pyramimonadales</taxon>
        <taxon>Pyramimonadaceae</taxon>
        <taxon>Cymbomonas</taxon>
    </lineage>
</organism>